<comment type="caution">
    <text evidence="5">The sequence shown here is derived from an EMBL/GenBank/DDBJ whole genome shotgun (WGS) entry which is preliminary data.</text>
</comment>
<dbReference type="GO" id="GO:0030288">
    <property type="term" value="C:outer membrane-bounded periplasmic space"/>
    <property type="evidence" value="ECO:0007669"/>
    <property type="project" value="TreeGrafter"/>
</dbReference>
<accession>A0A7W9SPL9</accession>
<dbReference type="Proteomes" id="UP000520814">
    <property type="component" value="Unassembled WGS sequence"/>
</dbReference>
<organism evidence="5 6">
    <name type="scientific">Armatimonas rosea</name>
    <dbReference type="NCBI Taxonomy" id="685828"/>
    <lineage>
        <taxon>Bacteria</taxon>
        <taxon>Bacillati</taxon>
        <taxon>Armatimonadota</taxon>
        <taxon>Armatimonadia</taxon>
        <taxon>Armatimonadales</taxon>
        <taxon>Armatimonadaceae</taxon>
        <taxon>Armatimonas</taxon>
    </lineage>
</organism>
<dbReference type="InterPro" id="IPR050555">
    <property type="entry name" value="Bact_Solute-Bind_Prot2"/>
</dbReference>
<dbReference type="PANTHER" id="PTHR30036:SF6">
    <property type="entry name" value="L-ARABINOSE-BINDING PERIPLASMIC PROTEIN"/>
    <property type="match status" value="1"/>
</dbReference>
<dbReference type="RefSeq" id="WP_184195651.1">
    <property type="nucleotide sequence ID" value="NZ_JACHGW010000002.1"/>
</dbReference>
<dbReference type="PROSITE" id="PS51257">
    <property type="entry name" value="PROKAR_LIPOPROTEIN"/>
    <property type="match status" value="1"/>
</dbReference>
<dbReference type="GO" id="GO:0042882">
    <property type="term" value="P:L-arabinose transmembrane transport"/>
    <property type="evidence" value="ECO:0007669"/>
    <property type="project" value="InterPro"/>
</dbReference>
<proteinExistence type="predicted"/>
<dbReference type="SUPFAM" id="SSF53822">
    <property type="entry name" value="Periplasmic binding protein-like I"/>
    <property type="match status" value="1"/>
</dbReference>
<keyword evidence="6" id="KW-1185">Reference proteome</keyword>
<evidence type="ECO:0000313" key="6">
    <source>
        <dbReference type="Proteomes" id="UP000520814"/>
    </source>
</evidence>
<evidence type="ECO:0000259" key="4">
    <source>
        <dbReference type="Pfam" id="PF00532"/>
    </source>
</evidence>
<dbReference type="PIRSF" id="PIRSF002816">
    <property type="entry name" value="AraF"/>
    <property type="match status" value="1"/>
</dbReference>
<gene>
    <name evidence="5" type="ORF">HNQ39_002318</name>
</gene>
<dbReference type="InterPro" id="IPR028082">
    <property type="entry name" value="Peripla_BP_I"/>
</dbReference>
<dbReference type="Gene3D" id="3.40.50.2300">
    <property type="match status" value="2"/>
</dbReference>
<comment type="subcellular location">
    <subcellularLocation>
        <location evidence="1">Cell envelope</location>
    </subcellularLocation>
</comment>
<feature type="domain" description="Periplasmic binding protein/LacI sugar binding" evidence="4">
    <location>
        <begin position="48"/>
        <end position="337"/>
    </location>
</feature>
<feature type="signal peptide" evidence="3">
    <location>
        <begin position="1"/>
        <end position="27"/>
    </location>
</feature>
<feature type="site" description="The binding site for the sugar molecule has not yet been established, but C-87 may be involved" evidence="2">
    <location>
        <position position="108"/>
    </location>
</feature>
<protein>
    <submittedName>
        <fullName evidence="5">L-arabinose transport system substrate-binding protein</fullName>
    </submittedName>
</protein>
<keyword evidence="3" id="KW-0732">Signal</keyword>
<name>A0A7W9SPL9_ARMRO</name>
<evidence type="ECO:0000256" key="2">
    <source>
        <dbReference type="PIRSR" id="PIRSR002816-1"/>
    </source>
</evidence>
<evidence type="ECO:0000313" key="5">
    <source>
        <dbReference type="EMBL" id="MBB6050527.1"/>
    </source>
</evidence>
<dbReference type="EMBL" id="JACHGW010000002">
    <property type="protein sequence ID" value="MBB6050527.1"/>
    <property type="molecule type" value="Genomic_DNA"/>
</dbReference>
<sequence length="347" mass="37101">MKRRYFLMMMALGALTLTGCPSSNTSAGGDTAAPATGDKPAAAAGDIKIGFVVKDSAEPWFQTEWKFAEEASKKYGFQLIKIEAKDAEGVDSAINNIAAQGAKGLVICTPDTKLGTTIVAKCKEKNIKLLTVDDRLLGPDGKPLTDVPYLGISAPEIGKSVGEAIAEEAKKRGWNLAEVGAAVLTVDEIETCKQRTDGASEALKAAGFPEKNFFLSAWKKPQQMETAVNAANIILTQHPEIKKWVAYSSNDDGVLGFVRATEQKGIAPENVIGIGINGTSGKDDLKKAKTGFHASVLLSARTHGFSTAEAMYNWIKDGKEPAKETYTKGTLIDRTNFVAKLKEEGIE</sequence>
<dbReference type="InterPro" id="IPR001761">
    <property type="entry name" value="Peripla_BP/Lac1_sug-bd_dom"/>
</dbReference>
<dbReference type="Pfam" id="PF00532">
    <property type="entry name" value="Peripla_BP_1"/>
    <property type="match status" value="1"/>
</dbReference>
<evidence type="ECO:0000256" key="1">
    <source>
        <dbReference type="ARBA" id="ARBA00004196"/>
    </source>
</evidence>
<reference evidence="5 6" key="1">
    <citation type="submission" date="2020-08" db="EMBL/GenBank/DDBJ databases">
        <title>Genomic Encyclopedia of Type Strains, Phase IV (KMG-IV): sequencing the most valuable type-strain genomes for metagenomic binning, comparative biology and taxonomic classification.</title>
        <authorList>
            <person name="Goeker M."/>
        </authorList>
    </citation>
    <scope>NUCLEOTIDE SEQUENCE [LARGE SCALE GENOMIC DNA]</scope>
    <source>
        <strain evidence="5 6">DSM 23562</strain>
    </source>
</reference>
<dbReference type="GO" id="GO:0030246">
    <property type="term" value="F:carbohydrate binding"/>
    <property type="evidence" value="ECO:0007669"/>
    <property type="project" value="TreeGrafter"/>
</dbReference>
<evidence type="ECO:0000256" key="3">
    <source>
        <dbReference type="SAM" id="SignalP"/>
    </source>
</evidence>
<dbReference type="AlphaFoldDB" id="A0A7W9SPL9"/>
<dbReference type="PANTHER" id="PTHR30036">
    <property type="entry name" value="D-XYLOSE-BINDING PERIPLASMIC PROTEIN"/>
    <property type="match status" value="1"/>
</dbReference>
<feature type="chain" id="PRO_5030525791" evidence="3">
    <location>
        <begin position="28"/>
        <end position="347"/>
    </location>
</feature>
<dbReference type="InterPro" id="IPR026266">
    <property type="entry name" value="AraF"/>
</dbReference>